<dbReference type="InterPro" id="IPR036265">
    <property type="entry name" value="HIT-like_sf"/>
</dbReference>
<dbReference type="PANTHER" id="PTHR23089">
    <property type="entry name" value="HISTIDINE TRIAD HIT PROTEIN"/>
    <property type="match status" value="1"/>
</dbReference>
<dbReference type="Gene3D" id="3.30.428.10">
    <property type="entry name" value="HIT-like"/>
    <property type="match status" value="1"/>
</dbReference>
<feature type="domain" description="HIT" evidence="1">
    <location>
        <begin position="5"/>
        <end position="114"/>
    </location>
</feature>
<dbReference type="Pfam" id="PF11969">
    <property type="entry name" value="DcpS_C"/>
    <property type="match status" value="1"/>
</dbReference>
<dbReference type="FunFam" id="3.30.428.10:FF:000005">
    <property type="entry name" value="Histidine triad nucleotide-binding protein 1"/>
    <property type="match status" value="1"/>
</dbReference>
<reference evidence="2" key="1">
    <citation type="submission" date="2019-10" db="EMBL/GenBank/DDBJ databases">
        <title>Metagenomic sequencing of thiosulfate-disproportionating enrichment culture.</title>
        <authorList>
            <person name="Umezawa K."/>
            <person name="Kojima H."/>
            <person name="Fukui M."/>
        </authorList>
    </citation>
    <scope>NUCLEOTIDE SEQUENCE</scope>
    <source>
        <strain evidence="2">45J</strain>
    </source>
</reference>
<dbReference type="InterPro" id="IPR011146">
    <property type="entry name" value="HIT-like"/>
</dbReference>
<evidence type="ECO:0000313" key="2">
    <source>
        <dbReference type="EMBL" id="GER93768.1"/>
    </source>
</evidence>
<sequence>MSDCIFCKIIDKKIPAKIIYEDEHALAFEDINPQAPVHTLVIPKKHISTLLDIKEDDSNLIYHLMKVVNKIAVDKGIAERGFRVVTNCNPESGQTVYHIHLHILGGRQMHWPPG</sequence>
<gene>
    <name evidence="2" type="ORF">A45J_1524</name>
</gene>
<organism evidence="2">
    <name type="scientific">hot springs metagenome</name>
    <dbReference type="NCBI Taxonomy" id="433727"/>
    <lineage>
        <taxon>unclassified sequences</taxon>
        <taxon>metagenomes</taxon>
        <taxon>ecological metagenomes</taxon>
    </lineage>
</organism>
<dbReference type="GO" id="GO:0003824">
    <property type="term" value="F:catalytic activity"/>
    <property type="evidence" value="ECO:0007669"/>
    <property type="project" value="InterPro"/>
</dbReference>
<dbReference type="CDD" id="cd01276">
    <property type="entry name" value="PKCI_related"/>
    <property type="match status" value="1"/>
</dbReference>
<dbReference type="SUPFAM" id="SSF54197">
    <property type="entry name" value="HIT-like"/>
    <property type="match status" value="1"/>
</dbReference>
<protein>
    <submittedName>
        <fullName evidence="2">Histidine triad nucleotide-binding protein</fullName>
    </submittedName>
</protein>
<dbReference type="AlphaFoldDB" id="A0A5J4KW22"/>
<evidence type="ECO:0000259" key="1">
    <source>
        <dbReference type="PROSITE" id="PS51084"/>
    </source>
</evidence>
<comment type="caution">
    <text evidence="2">The sequence shown here is derived from an EMBL/GenBank/DDBJ whole genome shotgun (WGS) entry which is preliminary data.</text>
</comment>
<name>A0A5J4KW22_9ZZZZ</name>
<dbReference type="InterPro" id="IPR001310">
    <property type="entry name" value="Histidine_triad_HIT"/>
</dbReference>
<dbReference type="PROSITE" id="PS51084">
    <property type="entry name" value="HIT_2"/>
    <property type="match status" value="1"/>
</dbReference>
<dbReference type="EMBL" id="BLAB01000001">
    <property type="protein sequence ID" value="GER93768.1"/>
    <property type="molecule type" value="Genomic_DNA"/>
</dbReference>
<accession>A0A5J4KW22</accession>
<dbReference type="PROSITE" id="PS00892">
    <property type="entry name" value="HIT_1"/>
    <property type="match status" value="1"/>
</dbReference>
<dbReference type="InterPro" id="IPR019808">
    <property type="entry name" value="Histidine_triad_CS"/>
</dbReference>
<dbReference type="PRINTS" id="PR00332">
    <property type="entry name" value="HISTRIAD"/>
</dbReference>
<proteinExistence type="predicted"/>